<dbReference type="GO" id="GO:0003756">
    <property type="term" value="F:protein disulfide isomerase activity"/>
    <property type="evidence" value="ECO:0007669"/>
    <property type="project" value="UniProtKB-EC"/>
</dbReference>
<accession>A0A9P9IN36</accession>
<feature type="compositionally biased region" description="Acidic residues" evidence="8">
    <location>
        <begin position="109"/>
        <end position="122"/>
    </location>
</feature>
<reference evidence="10" key="1">
    <citation type="journal article" date="2021" name="Nat. Commun.">
        <title>Genetic determinants of endophytism in the Arabidopsis root mycobiome.</title>
        <authorList>
            <person name="Mesny F."/>
            <person name="Miyauchi S."/>
            <person name="Thiergart T."/>
            <person name="Pickel B."/>
            <person name="Atanasova L."/>
            <person name="Karlsson M."/>
            <person name="Huettel B."/>
            <person name="Barry K.W."/>
            <person name="Haridas S."/>
            <person name="Chen C."/>
            <person name="Bauer D."/>
            <person name="Andreopoulos W."/>
            <person name="Pangilinan J."/>
            <person name="LaButti K."/>
            <person name="Riley R."/>
            <person name="Lipzen A."/>
            <person name="Clum A."/>
            <person name="Drula E."/>
            <person name="Henrissat B."/>
            <person name="Kohler A."/>
            <person name="Grigoriev I.V."/>
            <person name="Martin F.M."/>
            <person name="Hacquard S."/>
        </authorList>
    </citation>
    <scope>NUCLEOTIDE SEQUENCE</scope>
    <source>
        <strain evidence="10">MPI-CAGE-CH-0243</strain>
    </source>
</reference>
<evidence type="ECO:0000256" key="7">
    <source>
        <dbReference type="ARBA" id="ARBA00023284"/>
    </source>
</evidence>
<dbReference type="PANTHER" id="PTHR18929:SF132">
    <property type="entry name" value="PROTEIN DISULFIDE-ISOMERASE A3"/>
    <property type="match status" value="1"/>
</dbReference>
<dbReference type="SUPFAM" id="SSF52833">
    <property type="entry name" value="Thioredoxin-like"/>
    <property type="match status" value="2"/>
</dbReference>
<dbReference type="GO" id="GO:0034976">
    <property type="term" value="P:response to endoplasmic reticulum stress"/>
    <property type="evidence" value="ECO:0007669"/>
    <property type="project" value="TreeGrafter"/>
</dbReference>
<comment type="similarity">
    <text evidence="3">Belongs to the protein disulfide isomerase family.</text>
</comment>
<dbReference type="Proteomes" id="UP000700596">
    <property type="component" value="Unassembled WGS sequence"/>
</dbReference>
<dbReference type="PANTHER" id="PTHR18929">
    <property type="entry name" value="PROTEIN DISULFIDE ISOMERASE"/>
    <property type="match status" value="1"/>
</dbReference>
<evidence type="ECO:0000256" key="6">
    <source>
        <dbReference type="ARBA" id="ARBA00023235"/>
    </source>
</evidence>
<comment type="catalytic activity">
    <reaction evidence="1">
        <text>Catalyzes the rearrangement of -S-S- bonds in proteins.</text>
        <dbReference type="EC" id="5.3.4.1"/>
    </reaction>
</comment>
<proteinExistence type="inferred from homology"/>
<dbReference type="Gene3D" id="3.40.30.10">
    <property type="entry name" value="Glutaredoxin"/>
    <property type="match status" value="3"/>
</dbReference>
<comment type="subcellular location">
    <subcellularLocation>
        <location evidence="2">Endoplasmic reticulum lumen</location>
    </subcellularLocation>
</comment>
<gene>
    <name evidence="10" type="ORF">B0J11DRAFT_614619</name>
</gene>
<evidence type="ECO:0000256" key="5">
    <source>
        <dbReference type="ARBA" id="ARBA00022824"/>
    </source>
</evidence>
<dbReference type="EC" id="5.3.4.1" evidence="4"/>
<evidence type="ECO:0000256" key="2">
    <source>
        <dbReference type="ARBA" id="ARBA00004319"/>
    </source>
</evidence>
<dbReference type="Pfam" id="PF13848">
    <property type="entry name" value="Thioredoxin_6"/>
    <property type="match status" value="1"/>
</dbReference>
<dbReference type="AlphaFoldDB" id="A0A9P9IN36"/>
<keyword evidence="6" id="KW-0413">Isomerase</keyword>
<dbReference type="EMBL" id="JAGMWT010000007">
    <property type="protein sequence ID" value="KAH7125194.1"/>
    <property type="molecule type" value="Genomic_DNA"/>
</dbReference>
<name>A0A9P9IN36_9PLEO</name>
<evidence type="ECO:0000256" key="3">
    <source>
        <dbReference type="ARBA" id="ARBA00006347"/>
    </source>
</evidence>
<feature type="chain" id="PRO_5040107312" description="protein disulfide-isomerase" evidence="9">
    <location>
        <begin position="21"/>
        <end position="396"/>
    </location>
</feature>
<dbReference type="CDD" id="cd02961">
    <property type="entry name" value="PDI_a_family"/>
    <property type="match status" value="1"/>
</dbReference>
<feature type="signal peptide" evidence="9">
    <location>
        <begin position="1"/>
        <end position="20"/>
    </location>
</feature>
<dbReference type="GO" id="GO:0005788">
    <property type="term" value="C:endoplasmic reticulum lumen"/>
    <property type="evidence" value="ECO:0007669"/>
    <property type="project" value="UniProtKB-SubCell"/>
</dbReference>
<evidence type="ECO:0000256" key="9">
    <source>
        <dbReference type="SAM" id="SignalP"/>
    </source>
</evidence>
<evidence type="ECO:0000256" key="8">
    <source>
        <dbReference type="SAM" id="MobiDB-lite"/>
    </source>
</evidence>
<dbReference type="InterPro" id="IPR036249">
    <property type="entry name" value="Thioredoxin-like_sf"/>
</dbReference>
<keyword evidence="11" id="KW-1185">Reference proteome</keyword>
<feature type="region of interest" description="Disordered" evidence="8">
    <location>
        <begin position="104"/>
        <end position="124"/>
    </location>
</feature>
<evidence type="ECO:0000256" key="4">
    <source>
        <dbReference type="ARBA" id="ARBA00012723"/>
    </source>
</evidence>
<keyword evidence="5" id="KW-0256">Endoplasmic reticulum</keyword>
<evidence type="ECO:0000313" key="10">
    <source>
        <dbReference type="EMBL" id="KAH7125194.1"/>
    </source>
</evidence>
<evidence type="ECO:0000313" key="11">
    <source>
        <dbReference type="Proteomes" id="UP000700596"/>
    </source>
</evidence>
<keyword evidence="9" id="KW-0732">Signal</keyword>
<protein>
    <recommendedName>
        <fullName evidence="4">protein disulfide-isomerase</fullName>
        <ecNumber evidence="4">5.3.4.1</ecNumber>
    </recommendedName>
</protein>
<dbReference type="GO" id="GO:0006457">
    <property type="term" value="P:protein folding"/>
    <property type="evidence" value="ECO:0007669"/>
    <property type="project" value="TreeGrafter"/>
</dbReference>
<dbReference type="CDD" id="cd02981">
    <property type="entry name" value="PDI_b_family"/>
    <property type="match status" value="1"/>
</dbReference>
<keyword evidence="7" id="KW-0676">Redox-active center</keyword>
<sequence length="396" mass="44685">MHFPPRFLFYLNLFAHLIAAKLHPSISSPGFTTLLHTNDLVLTLFTSPQDPSLQPLNSIFEFTSLETKIPCAIIDCDIEATLCQNWDVNAYPAIRLFKSQKITVSKDGGDDEGGREEEEEWETQSLRYRGPKTIAGLLSYLKKHTLPLLTHIPPSKLNFFKEIDDIVIIAFLPAPDSTTTTTLLPRFRALAEKYRHQFIFGYVSNAEAVAEDEWVNVPGIKVFRNRDGDHWVLDSGLVGGWEEERLEPLLEGVEKNLIEEFKEKEAEKYMLKTKLTIYIFLPLSPLSPSHNPSLTTSLLQNLTPLAKQFTQYTTFTLIDSEEFLPMAKGFGLSGDTFPALVMHAPMNDQVFLYREGRAIRKEGGEGVEKMLRGVLRGEVKGGTVWGKEVQGGHDEL</sequence>
<dbReference type="OrthoDB" id="427280at2759"/>
<evidence type="ECO:0000256" key="1">
    <source>
        <dbReference type="ARBA" id="ARBA00001182"/>
    </source>
</evidence>
<organism evidence="10 11">
    <name type="scientific">Dendryphion nanum</name>
    <dbReference type="NCBI Taxonomy" id="256645"/>
    <lineage>
        <taxon>Eukaryota</taxon>
        <taxon>Fungi</taxon>
        <taxon>Dikarya</taxon>
        <taxon>Ascomycota</taxon>
        <taxon>Pezizomycotina</taxon>
        <taxon>Dothideomycetes</taxon>
        <taxon>Pleosporomycetidae</taxon>
        <taxon>Pleosporales</taxon>
        <taxon>Torulaceae</taxon>
        <taxon>Dendryphion</taxon>
    </lineage>
</organism>
<comment type="caution">
    <text evidence="10">The sequence shown here is derived from an EMBL/GenBank/DDBJ whole genome shotgun (WGS) entry which is preliminary data.</text>
</comment>